<dbReference type="SUPFAM" id="SSF81345">
    <property type="entry name" value="ABC transporter involved in vitamin B12 uptake, BtuC"/>
    <property type="match status" value="1"/>
</dbReference>
<sequence length="410" mass="43942">MFDFFAEMLSYAFIVRALIVGLLVSLCAALLGVSLVLKRYSMIGDGLSHVGFGALAVASAGNAAPLAVSVPVVLLAAVLLLRISENSKIKGDAAIALISTGALAVGVAVISLTTGLNTDVCNYLFGSILAMSKSDVYLSVGLALAVLILFICFYQKIFAVTFDENFARSAGVQAGFYNMLLACLTAVTIVLGLRMMGALLISSLVVFPALTAMRVCKKFQTVTLSAALISMFCFLLGLIISYIYATPTGASVVIINIILFLLAGLLAWLQAKGWLRAVLPLLILGGLLSAADKIIEIKENFFVTQTNEIYANAPDYLGRTLKYEGIFSVYADPDSGKKYYAVIRYGPGCCGTDLNAGFEVVWDKEYPQANDWVEAVGALEEYDDNGIRALQLRLTSLKVLPVRGKEQVLR</sequence>
<evidence type="ECO:0000256" key="5">
    <source>
        <dbReference type="ARBA" id="ARBA00023136"/>
    </source>
</evidence>
<feature type="transmembrane region" description="Helical" evidence="7">
    <location>
        <begin position="12"/>
        <end position="37"/>
    </location>
</feature>
<dbReference type="InterPro" id="IPR037294">
    <property type="entry name" value="ABC_BtuC-like"/>
</dbReference>
<keyword evidence="5 7" id="KW-0472">Membrane</keyword>
<keyword evidence="10" id="KW-1185">Reference proteome</keyword>
<evidence type="ECO:0000313" key="9">
    <source>
        <dbReference type="EMBL" id="GBR74508.1"/>
    </source>
</evidence>
<dbReference type="GO" id="GO:0043190">
    <property type="term" value="C:ATP-binding cassette (ABC) transporter complex"/>
    <property type="evidence" value="ECO:0007669"/>
    <property type="project" value="InterPro"/>
</dbReference>
<dbReference type="AlphaFoldDB" id="A0A388TDJ0"/>
<dbReference type="InterPro" id="IPR048447">
    <property type="entry name" value="DUF1980_C"/>
</dbReference>
<dbReference type="CDD" id="cd06550">
    <property type="entry name" value="TM_ABC_iron-siderophores_like"/>
    <property type="match status" value="1"/>
</dbReference>
<gene>
    <name evidence="9" type="primary">znuB</name>
    <name evidence="9" type="ORF">NO1_1670</name>
</gene>
<evidence type="ECO:0000256" key="7">
    <source>
        <dbReference type="SAM" id="Phobius"/>
    </source>
</evidence>
<dbReference type="Pfam" id="PF00950">
    <property type="entry name" value="ABC-3"/>
    <property type="match status" value="1"/>
</dbReference>
<dbReference type="PANTHER" id="PTHR30477">
    <property type="entry name" value="ABC-TRANSPORTER METAL-BINDING PROTEIN"/>
    <property type="match status" value="1"/>
</dbReference>
<evidence type="ECO:0000256" key="3">
    <source>
        <dbReference type="ARBA" id="ARBA00022692"/>
    </source>
</evidence>
<comment type="similarity">
    <text evidence="2 6">Belongs to the ABC-3 integral membrane protein family.</text>
</comment>
<reference evidence="9 10" key="1">
    <citation type="journal article" date="2019" name="ISME J.">
        <title>Genome analyses of uncultured TG2/ZB3 bacteria in 'Margulisbacteria' specifically attached to ectosymbiotic spirochetes of protists in the termite gut.</title>
        <authorList>
            <person name="Utami Y.D."/>
            <person name="Kuwahara H."/>
            <person name="Igai K."/>
            <person name="Murakami T."/>
            <person name="Sugaya K."/>
            <person name="Morikawa T."/>
            <person name="Nagura Y."/>
            <person name="Yuki M."/>
            <person name="Deevong P."/>
            <person name="Inoue T."/>
            <person name="Kihara K."/>
            <person name="Lo N."/>
            <person name="Yamada A."/>
            <person name="Ohkuma M."/>
            <person name="Hongoh Y."/>
        </authorList>
    </citation>
    <scope>NUCLEOTIDE SEQUENCE [LARGE SCALE GENOMIC DNA]</scope>
    <source>
        <strain evidence="9">NkOx7-01</strain>
    </source>
</reference>
<keyword evidence="6" id="KW-0813">Transport</keyword>
<dbReference type="Pfam" id="PF21537">
    <property type="entry name" value="DUF1980_C"/>
    <property type="match status" value="1"/>
</dbReference>
<keyword evidence="3 6" id="KW-0812">Transmembrane</keyword>
<organism evidence="9 10">
    <name type="scientific">Termititenax aidoneus</name>
    <dbReference type="NCBI Taxonomy" id="2218524"/>
    <lineage>
        <taxon>Bacteria</taxon>
        <taxon>Bacillati</taxon>
        <taxon>Candidatus Margulisiibacteriota</taxon>
        <taxon>Candidatus Termititenacia</taxon>
        <taxon>Candidatus Termititenacales</taxon>
        <taxon>Candidatus Termititenacaceae</taxon>
        <taxon>Candidatus Termititenax</taxon>
    </lineage>
</organism>
<feature type="transmembrane region" description="Helical" evidence="7">
    <location>
        <begin position="250"/>
        <end position="269"/>
    </location>
</feature>
<dbReference type="EMBL" id="BGZN01000050">
    <property type="protein sequence ID" value="GBR74508.1"/>
    <property type="molecule type" value="Genomic_DNA"/>
</dbReference>
<evidence type="ECO:0000313" key="10">
    <source>
        <dbReference type="Proteomes" id="UP000269352"/>
    </source>
</evidence>
<dbReference type="Gene3D" id="1.10.3470.10">
    <property type="entry name" value="ABC transporter involved in vitamin B12 uptake, BtuC"/>
    <property type="match status" value="1"/>
</dbReference>
<dbReference type="Proteomes" id="UP000269352">
    <property type="component" value="Unassembled WGS sequence"/>
</dbReference>
<comment type="caution">
    <text evidence="9">The sequence shown here is derived from an EMBL/GenBank/DDBJ whole genome shotgun (WGS) entry which is preliminary data.</text>
</comment>
<accession>A0A388TDJ0</accession>
<name>A0A388TDJ0_TERA1</name>
<evidence type="ECO:0000259" key="8">
    <source>
        <dbReference type="Pfam" id="PF21537"/>
    </source>
</evidence>
<evidence type="ECO:0000256" key="1">
    <source>
        <dbReference type="ARBA" id="ARBA00004141"/>
    </source>
</evidence>
<feature type="transmembrane region" description="Helical" evidence="7">
    <location>
        <begin position="136"/>
        <end position="154"/>
    </location>
</feature>
<dbReference type="GO" id="GO:0010043">
    <property type="term" value="P:response to zinc ion"/>
    <property type="evidence" value="ECO:0007669"/>
    <property type="project" value="TreeGrafter"/>
</dbReference>
<feature type="transmembrane region" description="Helical" evidence="7">
    <location>
        <begin position="93"/>
        <end position="116"/>
    </location>
</feature>
<keyword evidence="4 7" id="KW-1133">Transmembrane helix</keyword>
<comment type="subcellular location">
    <subcellularLocation>
        <location evidence="6">Cell membrane</location>
        <topology evidence="6">Multi-pass membrane protein</topology>
    </subcellularLocation>
    <subcellularLocation>
        <location evidence="1">Membrane</location>
        <topology evidence="1">Multi-pass membrane protein</topology>
    </subcellularLocation>
</comment>
<feature type="domain" description="DUF1980" evidence="8">
    <location>
        <begin position="291"/>
        <end position="387"/>
    </location>
</feature>
<feature type="transmembrane region" description="Helical" evidence="7">
    <location>
        <begin position="223"/>
        <end position="244"/>
    </location>
</feature>
<protein>
    <submittedName>
        <fullName evidence="9">Zinc transport system permease protein</fullName>
    </submittedName>
</protein>
<feature type="transmembrane region" description="Helical" evidence="7">
    <location>
        <begin position="175"/>
        <end position="193"/>
    </location>
</feature>
<evidence type="ECO:0000256" key="6">
    <source>
        <dbReference type="RuleBase" id="RU003943"/>
    </source>
</evidence>
<evidence type="ECO:0000256" key="2">
    <source>
        <dbReference type="ARBA" id="ARBA00008034"/>
    </source>
</evidence>
<dbReference type="InterPro" id="IPR001626">
    <property type="entry name" value="ABC_TroCD"/>
</dbReference>
<proteinExistence type="inferred from homology"/>
<dbReference type="GO" id="GO:0055085">
    <property type="term" value="P:transmembrane transport"/>
    <property type="evidence" value="ECO:0007669"/>
    <property type="project" value="InterPro"/>
</dbReference>
<evidence type="ECO:0000256" key="4">
    <source>
        <dbReference type="ARBA" id="ARBA00022989"/>
    </source>
</evidence>
<dbReference type="PANTHER" id="PTHR30477:SF0">
    <property type="entry name" value="METAL TRANSPORT SYSTEM MEMBRANE PROTEIN TM_0125-RELATED"/>
    <property type="match status" value="1"/>
</dbReference>
<feature type="transmembrane region" description="Helical" evidence="7">
    <location>
        <begin position="57"/>
        <end position="81"/>
    </location>
</feature>
<feature type="transmembrane region" description="Helical" evidence="7">
    <location>
        <begin position="274"/>
        <end position="291"/>
    </location>
</feature>